<dbReference type="EMBL" id="PGGC01000214">
    <property type="protein sequence ID" value="PJG57469.1"/>
    <property type="molecule type" value="Genomic_DNA"/>
</dbReference>
<dbReference type="InterPro" id="IPR009081">
    <property type="entry name" value="PP-bd_ACP"/>
</dbReference>
<keyword evidence="6" id="KW-1185">Reference proteome</keyword>
<evidence type="ECO:0000259" key="4">
    <source>
        <dbReference type="PROSITE" id="PS50075"/>
    </source>
</evidence>
<proteinExistence type="inferred from homology"/>
<dbReference type="CDD" id="cd05195">
    <property type="entry name" value="enoyl_red"/>
    <property type="match status" value="1"/>
</dbReference>
<dbReference type="Gene3D" id="3.90.180.10">
    <property type="entry name" value="Medium-chain alcohol dehydrogenases, catalytic domain"/>
    <property type="match status" value="1"/>
</dbReference>
<evidence type="ECO:0000313" key="5">
    <source>
        <dbReference type="EMBL" id="PJG57469.1"/>
    </source>
</evidence>
<dbReference type="SMART" id="SM00822">
    <property type="entry name" value="PKS_KR"/>
    <property type="match status" value="1"/>
</dbReference>
<dbReference type="AlphaFoldDB" id="A0A2H9U0G2"/>
<dbReference type="SMART" id="SM00829">
    <property type="entry name" value="PKS_ER"/>
    <property type="match status" value="1"/>
</dbReference>
<dbReference type="Gene3D" id="3.40.50.720">
    <property type="entry name" value="NAD(P)-binding Rossmann-like Domain"/>
    <property type="match status" value="2"/>
</dbReference>
<dbReference type="SMART" id="SM00823">
    <property type="entry name" value="PKS_PP"/>
    <property type="match status" value="1"/>
</dbReference>
<dbReference type="InterPro" id="IPR036736">
    <property type="entry name" value="ACP-like_sf"/>
</dbReference>
<dbReference type="InterPro" id="IPR057326">
    <property type="entry name" value="KR_dom"/>
</dbReference>
<comment type="caution">
    <text evidence="5">The sequence shown here is derived from an EMBL/GenBank/DDBJ whole genome shotgun (WGS) entry which is preliminary data.</text>
</comment>
<organism evidence="5 6">
    <name type="scientific">Aeromonas cavernicola</name>
    <dbReference type="NCBI Taxonomy" id="1006623"/>
    <lineage>
        <taxon>Bacteria</taxon>
        <taxon>Pseudomonadati</taxon>
        <taxon>Pseudomonadota</taxon>
        <taxon>Gammaproteobacteria</taxon>
        <taxon>Aeromonadales</taxon>
        <taxon>Aeromonadaceae</taxon>
        <taxon>Aeromonas</taxon>
    </lineage>
</organism>
<evidence type="ECO:0000256" key="3">
    <source>
        <dbReference type="ARBA" id="ARBA00022553"/>
    </source>
</evidence>
<feature type="domain" description="Carrier" evidence="4">
    <location>
        <begin position="590"/>
        <end position="671"/>
    </location>
</feature>
<evidence type="ECO:0000256" key="2">
    <source>
        <dbReference type="ARBA" id="ARBA00022450"/>
    </source>
</evidence>
<dbReference type="Pfam" id="PF00550">
    <property type="entry name" value="PP-binding"/>
    <property type="match status" value="1"/>
</dbReference>
<dbReference type="InterPro" id="IPR036291">
    <property type="entry name" value="NAD(P)-bd_dom_sf"/>
</dbReference>
<dbReference type="GO" id="GO:0044550">
    <property type="term" value="P:secondary metabolite biosynthetic process"/>
    <property type="evidence" value="ECO:0007669"/>
    <property type="project" value="TreeGrafter"/>
</dbReference>
<dbReference type="InterPro" id="IPR011032">
    <property type="entry name" value="GroES-like_sf"/>
</dbReference>
<feature type="non-terminal residue" evidence="5">
    <location>
        <position position="1"/>
    </location>
</feature>
<evidence type="ECO:0000256" key="1">
    <source>
        <dbReference type="ARBA" id="ARBA00006484"/>
    </source>
</evidence>
<dbReference type="GO" id="GO:0006633">
    <property type="term" value="P:fatty acid biosynthetic process"/>
    <property type="evidence" value="ECO:0007669"/>
    <property type="project" value="TreeGrafter"/>
</dbReference>
<dbReference type="InterPro" id="IPR020843">
    <property type="entry name" value="ER"/>
</dbReference>
<dbReference type="PANTHER" id="PTHR43775:SF37">
    <property type="entry name" value="SI:DKEY-61P9.11"/>
    <property type="match status" value="1"/>
</dbReference>
<dbReference type="SUPFAM" id="SSF50129">
    <property type="entry name" value="GroES-like"/>
    <property type="match status" value="1"/>
</dbReference>
<name>A0A2H9U0G2_9GAMM</name>
<keyword evidence="2" id="KW-0596">Phosphopantetheine</keyword>
<dbReference type="Proteomes" id="UP000235861">
    <property type="component" value="Unassembled WGS sequence"/>
</dbReference>
<dbReference type="RefSeq" id="WP_157798323.1">
    <property type="nucleotide sequence ID" value="NZ_PGGC01000214.1"/>
</dbReference>
<sequence>EIELQLQGLELNYKDAMKAIGLLSEKALSGTYFGMTIGMSGVGVVTRVGPDVTDVTVGDTLVFGTRDMAKRYVTARLDNGFFIKVDPAANPVDFAAMVPLLTAQYSVFHAANVQPGEVVLVHGGAGGVGMATIQAANAAGAMVIATASSPERRDLARNIGAHHVLDSRSLNFVEEIYALTHGHGADVIITAAPGEIMAANLKAAAEFGRVVEVGKLDIFTARSLDLSPFEKNLAFISVDIDRMTAFRPQLVRQLQQEIFAMVAQGNYPPLPGHLIPLSQMADGFEMVQRSTHIGRVMLDFNDPNVQINPATPQVKIDPEATYLISGGFGAFGLATARWLAGLGARTLLLLSRSGASTPEQQAAVSQLQASGVNVISERLNIADQAAVTALLADIRHRLPPVRGVFHTAGVVQDGPFSVLTRLAMENVMAPKAMGAINLHRALADTGTDVDYFVLYSSISSVAGIVPQTSYAAANSALDQLAAYRRRQGLPALSINWGALAGGGMAEASEEVIRYLAMMGLHSIDMDRACDYMAMAMAHEVTQAVICHIDWETWSRAYGASGTTLRFADIVQTASSGSSAGNEVLLGLLALAPEERVDALAAILIGHITSVMGIAAEAIDLQTPLSDLGMDSLMAVELNLRITTAIGVELSVLEFTRGGGVAALAARLLPRMIEAAAAKAATA</sequence>
<gene>
    <name evidence="5" type="ORF">CUC53_17890</name>
</gene>
<dbReference type="InterPro" id="IPR013149">
    <property type="entry name" value="ADH-like_C"/>
</dbReference>
<reference evidence="5 6" key="1">
    <citation type="submission" date="2017-11" db="EMBL/GenBank/DDBJ databases">
        <title>Draft genome sequence of environmental isolate Aeromonas cavernicola sp. nov. MDC 2508.</title>
        <authorList>
            <person name="Colston S.M."/>
            <person name="Navarro A."/>
            <person name="Martinez-Murcia A.J."/>
            <person name="Graf J."/>
        </authorList>
    </citation>
    <scope>NUCLEOTIDE SEQUENCE [LARGE SCALE GENOMIC DNA]</scope>
    <source>
        <strain evidence="5 6">MDC 2508</strain>
    </source>
</reference>
<protein>
    <submittedName>
        <fullName evidence="5">Type I polyketide synthase</fullName>
    </submittedName>
</protein>
<dbReference type="PROSITE" id="PS50075">
    <property type="entry name" value="CARRIER"/>
    <property type="match status" value="1"/>
</dbReference>
<dbReference type="GO" id="GO:0016491">
    <property type="term" value="F:oxidoreductase activity"/>
    <property type="evidence" value="ECO:0007669"/>
    <property type="project" value="InterPro"/>
</dbReference>
<accession>A0A2H9U0G2</accession>
<dbReference type="GO" id="GO:0031177">
    <property type="term" value="F:phosphopantetheine binding"/>
    <property type="evidence" value="ECO:0007669"/>
    <property type="project" value="InterPro"/>
</dbReference>
<dbReference type="Gene3D" id="1.10.1200.10">
    <property type="entry name" value="ACP-like"/>
    <property type="match status" value="1"/>
</dbReference>
<keyword evidence="3" id="KW-0597">Phosphoprotein</keyword>
<dbReference type="OrthoDB" id="9778690at2"/>
<dbReference type="GO" id="GO:0004312">
    <property type="term" value="F:fatty acid synthase activity"/>
    <property type="evidence" value="ECO:0007669"/>
    <property type="project" value="TreeGrafter"/>
</dbReference>
<dbReference type="Pfam" id="PF08659">
    <property type="entry name" value="KR"/>
    <property type="match status" value="1"/>
</dbReference>
<dbReference type="PANTHER" id="PTHR43775">
    <property type="entry name" value="FATTY ACID SYNTHASE"/>
    <property type="match status" value="1"/>
</dbReference>
<dbReference type="SUPFAM" id="SSF51735">
    <property type="entry name" value="NAD(P)-binding Rossmann-fold domains"/>
    <property type="match status" value="2"/>
</dbReference>
<dbReference type="SUPFAM" id="SSF47336">
    <property type="entry name" value="ACP-like"/>
    <property type="match status" value="1"/>
</dbReference>
<evidence type="ECO:0000313" key="6">
    <source>
        <dbReference type="Proteomes" id="UP000235861"/>
    </source>
</evidence>
<comment type="similarity">
    <text evidence="1">Belongs to the short-chain dehydrogenases/reductases (SDR) family.</text>
</comment>
<dbReference type="InterPro" id="IPR050091">
    <property type="entry name" value="PKS_NRPS_Biosynth_Enz"/>
</dbReference>
<dbReference type="Pfam" id="PF00107">
    <property type="entry name" value="ADH_zinc_N"/>
    <property type="match status" value="1"/>
</dbReference>
<dbReference type="InterPro" id="IPR020806">
    <property type="entry name" value="PKS_PP-bd"/>
</dbReference>
<dbReference type="InterPro" id="IPR013968">
    <property type="entry name" value="PKS_KR"/>
</dbReference>